<evidence type="ECO:0000313" key="2">
    <source>
        <dbReference type="EMBL" id="MBB5154446.1"/>
    </source>
</evidence>
<protein>
    <submittedName>
        <fullName evidence="2">Uncharacterized protein</fullName>
    </submittedName>
</protein>
<dbReference type="EMBL" id="JACHIW010000001">
    <property type="protein sequence ID" value="MBB5154446.1"/>
    <property type="molecule type" value="Genomic_DNA"/>
</dbReference>
<reference evidence="2 3" key="1">
    <citation type="submission" date="2020-08" db="EMBL/GenBank/DDBJ databases">
        <title>Sequencing the genomes of 1000 actinobacteria strains.</title>
        <authorList>
            <person name="Klenk H.-P."/>
        </authorList>
    </citation>
    <scope>NUCLEOTIDE SEQUENCE [LARGE SCALE GENOMIC DNA]</scope>
    <source>
        <strain evidence="2 3">DSM 45584</strain>
    </source>
</reference>
<proteinExistence type="predicted"/>
<name>A0A840Q1Q4_9PSEU</name>
<sequence length="34" mass="3769">MIEYRESRAERSADEDGLGEEGPVGMSRELTARA</sequence>
<feature type="compositionally biased region" description="Basic and acidic residues" evidence="1">
    <location>
        <begin position="1"/>
        <end position="14"/>
    </location>
</feature>
<organism evidence="2 3">
    <name type="scientific">Saccharopolyspora phatthalungensis</name>
    <dbReference type="NCBI Taxonomy" id="664693"/>
    <lineage>
        <taxon>Bacteria</taxon>
        <taxon>Bacillati</taxon>
        <taxon>Actinomycetota</taxon>
        <taxon>Actinomycetes</taxon>
        <taxon>Pseudonocardiales</taxon>
        <taxon>Pseudonocardiaceae</taxon>
        <taxon>Saccharopolyspora</taxon>
    </lineage>
</organism>
<dbReference type="Proteomes" id="UP000584374">
    <property type="component" value="Unassembled WGS sequence"/>
</dbReference>
<accession>A0A840Q1Q4</accession>
<feature type="region of interest" description="Disordered" evidence="1">
    <location>
        <begin position="1"/>
        <end position="34"/>
    </location>
</feature>
<evidence type="ECO:0000313" key="3">
    <source>
        <dbReference type="Proteomes" id="UP000584374"/>
    </source>
</evidence>
<keyword evidence="3" id="KW-1185">Reference proteome</keyword>
<gene>
    <name evidence="2" type="ORF">BJ970_001980</name>
</gene>
<comment type="caution">
    <text evidence="2">The sequence shown here is derived from an EMBL/GenBank/DDBJ whole genome shotgun (WGS) entry which is preliminary data.</text>
</comment>
<dbReference type="AlphaFoldDB" id="A0A840Q1Q4"/>
<evidence type="ECO:0000256" key="1">
    <source>
        <dbReference type="SAM" id="MobiDB-lite"/>
    </source>
</evidence>